<dbReference type="PANTHER" id="PTHR42894:SF1">
    <property type="entry name" value="N-(5'-PHOSPHORIBOSYL)ANTHRANILATE ISOMERASE"/>
    <property type="match status" value="1"/>
</dbReference>
<evidence type="ECO:0000256" key="2">
    <source>
        <dbReference type="ARBA" id="ARBA00004664"/>
    </source>
</evidence>
<dbReference type="FunFam" id="3.20.20.70:FF:000075">
    <property type="entry name" value="Tryptophan biosynthesis protein TRP1"/>
    <property type="match status" value="1"/>
</dbReference>
<keyword evidence="13" id="KW-1185">Reference proteome</keyword>
<dbReference type="InterPro" id="IPR044643">
    <property type="entry name" value="TrpF_fam"/>
</dbReference>
<dbReference type="Pfam" id="PF00697">
    <property type="entry name" value="PRAI"/>
    <property type="match status" value="1"/>
</dbReference>
<evidence type="ECO:0000256" key="3">
    <source>
        <dbReference type="ARBA" id="ARBA00007571"/>
    </source>
</evidence>
<evidence type="ECO:0000313" key="12">
    <source>
        <dbReference type="EMBL" id="TDX58959.1"/>
    </source>
</evidence>
<dbReference type="InterPro" id="IPR011060">
    <property type="entry name" value="RibuloseP-bd_barrel"/>
</dbReference>
<evidence type="ECO:0000256" key="6">
    <source>
        <dbReference type="ARBA" id="ARBA00022605"/>
    </source>
</evidence>
<sequence>MTMTKVKICGITNLEDAQAAVDYGADLLGFIFAQSPRKINKKQVKNIQSQLPKGIKTVGVFANQPVEEIQNIIDYCQLDYIQLHGSESPEYCQEFELPIIKAFRVKDEAYLDKLSEYKIDKYLLDTYHPDKLGGVGKVFNWDLALKAKEYGDIIIAGGLNPDNIGEAIKVIAPYGVDVSSGVEAKTAKKDLNKMKNFIDNAKNFE</sequence>
<gene>
    <name evidence="10" type="primary">trpF</name>
    <name evidence="12" type="ORF">C7959_10297</name>
</gene>
<protein>
    <recommendedName>
        <fullName evidence="5 10">N-(5'-phosphoribosyl)anthranilate isomerase</fullName>
        <shortName evidence="10">PRAI</shortName>
        <ecNumber evidence="4 10">5.3.1.24</ecNumber>
    </recommendedName>
</protein>
<comment type="pathway">
    <text evidence="2 10">Amino-acid biosynthesis; L-tryptophan biosynthesis; L-tryptophan from chorismate: step 3/5.</text>
</comment>
<evidence type="ECO:0000256" key="10">
    <source>
        <dbReference type="HAMAP-Rule" id="MF_00135"/>
    </source>
</evidence>
<name>A0A4V3H020_9FIRM</name>
<organism evidence="12 13">
    <name type="scientific">Orenia marismortui</name>
    <dbReference type="NCBI Taxonomy" id="46469"/>
    <lineage>
        <taxon>Bacteria</taxon>
        <taxon>Bacillati</taxon>
        <taxon>Bacillota</taxon>
        <taxon>Clostridia</taxon>
        <taxon>Halanaerobiales</taxon>
        <taxon>Halobacteroidaceae</taxon>
        <taxon>Orenia</taxon>
    </lineage>
</organism>
<dbReference type="STRING" id="926561.GCA_000379025_01980"/>
<dbReference type="AlphaFoldDB" id="A0A4V3H020"/>
<dbReference type="CDD" id="cd00405">
    <property type="entry name" value="PRAI"/>
    <property type="match status" value="1"/>
</dbReference>
<evidence type="ECO:0000256" key="1">
    <source>
        <dbReference type="ARBA" id="ARBA00001164"/>
    </source>
</evidence>
<proteinExistence type="inferred from homology"/>
<dbReference type="EC" id="5.3.1.24" evidence="4 10"/>
<comment type="caution">
    <text evidence="12">The sequence shown here is derived from an EMBL/GenBank/DDBJ whole genome shotgun (WGS) entry which is preliminary data.</text>
</comment>
<evidence type="ECO:0000256" key="4">
    <source>
        <dbReference type="ARBA" id="ARBA00012572"/>
    </source>
</evidence>
<dbReference type="NCBIfam" id="NF002298">
    <property type="entry name" value="PRK01222.1-4"/>
    <property type="match status" value="1"/>
</dbReference>
<dbReference type="InterPro" id="IPR013785">
    <property type="entry name" value="Aldolase_TIM"/>
</dbReference>
<dbReference type="EMBL" id="SOEG01000002">
    <property type="protein sequence ID" value="TDX58959.1"/>
    <property type="molecule type" value="Genomic_DNA"/>
</dbReference>
<evidence type="ECO:0000256" key="9">
    <source>
        <dbReference type="ARBA" id="ARBA00023235"/>
    </source>
</evidence>
<evidence type="ECO:0000256" key="5">
    <source>
        <dbReference type="ARBA" id="ARBA00022272"/>
    </source>
</evidence>
<comment type="similarity">
    <text evidence="3 10">Belongs to the TrpF family.</text>
</comment>
<dbReference type="Proteomes" id="UP000295832">
    <property type="component" value="Unassembled WGS sequence"/>
</dbReference>
<accession>A0A4V3H020</accession>
<feature type="domain" description="N-(5'phosphoribosyl) anthranilate isomerase (PRAI)" evidence="11">
    <location>
        <begin position="6"/>
        <end position="200"/>
    </location>
</feature>
<keyword evidence="9 10" id="KW-0413">Isomerase</keyword>
<dbReference type="PANTHER" id="PTHR42894">
    <property type="entry name" value="N-(5'-PHOSPHORIBOSYL)ANTHRANILATE ISOMERASE"/>
    <property type="match status" value="1"/>
</dbReference>
<evidence type="ECO:0000313" key="13">
    <source>
        <dbReference type="Proteomes" id="UP000295832"/>
    </source>
</evidence>
<dbReference type="GO" id="GO:0000162">
    <property type="term" value="P:L-tryptophan biosynthetic process"/>
    <property type="evidence" value="ECO:0007669"/>
    <property type="project" value="UniProtKB-UniRule"/>
</dbReference>
<comment type="catalytic activity">
    <reaction evidence="1 10">
        <text>N-(5-phospho-beta-D-ribosyl)anthranilate = 1-(2-carboxyphenylamino)-1-deoxy-D-ribulose 5-phosphate</text>
        <dbReference type="Rhea" id="RHEA:21540"/>
        <dbReference type="ChEBI" id="CHEBI:18277"/>
        <dbReference type="ChEBI" id="CHEBI:58613"/>
        <dbReference type="EC" id="5.3.1.24"/>
    </reaction>
</comment>
<dbReference type="HAMAP" id="MF_00135">
    <property type="entry name" value="PRAI"/>
    <property type="match status" value="1"/>
</dbReference>
<dbReference type="UniPathway" id="UPA00035">
    <property type="reaction ID" value="UER00042"/>
</dbReference>
<dbReference type="InterPro" id="IPR001240">
    <property type="entry name" value="PRAI_dom"/>
</dbReference>
<evidence type="ECO:0000256" key="7">
    <source>
        <dbReference type="ARBA" id="ARBA00022822"/>
    </source>
</evidence>
<evidence type="ECO:0000256" key="8">
    <source>
        <dbReference type="ARBA" id="ARBA00023141"/>
    </source>
</evidence>
<dbReference type="Gene3D" id="3.20.20.70">
    <property type="entry name" value="Aldolase class I"/>
    <property type="match status" value="1"/>
</dbReference>
<reference evidence="12 13" key="1">
    <citation type="submission" date="2019-03" db="EMBL/GenBank/DDBJ databases">
        <title>Subsurface microbial communities from deep shales in Ohio and West Virginia, USA.</title>
        <authorList>
            <person name="Wrighton K."/>
        </authorList>
    </citation>
    <scope>NUCLEOTIDE SEQUENCE [LARGE SCALE GENOMIC DNA]</scope>
    <source>
        <strain evidence="12 13">MSL 6dP</strain>
    </source>
</reference>
<keyword evidence="8 10" id="KW-0057">Aromatic amino acid biosynthesis</keyword>
<dbReference type="SUPFAM" id="SSF51366">
    <property type="entry name" value="Ribulose-phoshate binding barrel"/>
    <property type="match status" value="1"/>
</dbReference>
<keyword evidence="6 10" id="KW-0028">Amino-acid biosynthesis</keyword>
<dbReference type="GO" id="GO:0004640">
    <property type="term" value="F:phosphoribosylanthranilate isomerase activity"/>
    <property type="evidence" value="ECO:0007669"/>
    <property type="project" value="UniProtKB-UniRule"/>
</dbReference>
<evidence type="ECO:0000259" key="11">
    <source>
        <dbReference type="Pfam" id="PF00697"/>
    </source>
</evidence>
<keyword evidence="7 10" id="KW-0822">Tryptophan biosynthesis</keyword>